<feature type="domain" description="Antitoxin SocA-like Panacea" evidence="1">
    <location>
        <begin position="31"/>
        <end position="71"/>
    </location>
</feature>
<accession>A0A328Q8E3</accession>
<protein>
    <recommendedName>
        <fullName evidence="1">Antitoxin SocA-like Panacea domain-containing protein</fullName>
    </recommendedName>
</protein>
<gene>
    <name evidence="2" type="ORF">CA615_04150</name>
</gene>
<dbReference type="EMBL" id="NGJK01000046">
    <property type="protein sequence ID" value="RAP03079.1"/>
    <property type="molecule type" value="Genomic_DNA"/>
</dbReference>
<name>A0A328Q8E3_9EURY</name>
<reference evidence="2 3" key="1">
    <citation type="submission" date="2017-05" db="EMBL/GenBank/DDBJ databases">
        <title>Host range expansion of the Methanosphaera genus to humans and monogastric animals involves recent and extensive reduction in genome content.</title>
        <authorList>
            <person name="Hoedt E.C."/>
            <person name="Volmer J.G."/>
            <person name="Parks D.H."/>
            <person name="Rosewarne C.P."/>
            <person name="Denman S.E."/>
            <person name="Mcsweeney C.S."/>
            <person name="O Cuiv P."/>
            <person name="Hugenholtz P."/>
            <person name="Tyson G.W."/>
            <person name="Morrison M."/>
        </authorList>
    </citation>
    <scope>NUCLEOTIDE SEQUENCE [LARGE SCALE GENOMIC DNA]</scope>
    <source>
        <strain evidence="2 3">PA5</strain>
    </source>
</reference>
<dbReference type="AlphaFoldDB" id="A0A328Q8E3"/>
<comment type="caution">
    <text evidence="2">The sequence shown here is derived from an EMBL/GenBank/DDBJ whole genome shotgun (WGS) entry which is preliminary data.</text>
</comment>
<evidence type="ECO:0000313" key="2">
    <source>
        <dbReference type="EMBL" id="RAP03079.1"/>
    </source>
</evidence>
<sequence length="80" mass="9460">MNVNMVKFKALISYIINRCKNKKNVGKTVICKLVYFSDFNHYEIYEKPITNETYIKFDKGPLSKHFLDSININDVILIRN</sequence>
<dbReference type="InterPro" id="IPR025272">
    <property type="entry name" value="SocA_Panacea"/>
</dbReference>
<dbReference type="Proteomes" id="UP000248557">
    <property type="component" value="Unassembled WGS sequence"/>
</dbReference>
<dbReference type="RefSeq" id="WP_112149539.1">
    <property type="nucleotide sequence ID" value="NZ_NGJK01000046.1"/>
</dbReference>
<dbReference type="Pfam" id="PF13274">
    <property type="entry name" value="SocA_Panacea"/>
    <property type="match status" value="1"/>
</dbReference>
<evidence type="ECO:0000259" key="1">
    <source>
        <dbReference type="Pfam" id="PF13274"/>
    </source>
</evidence>
<proteinExistence type="predicted"/>
<evidence type="ECO:0000313" key="3">
    <source>
        <dbReference type="Proteomes" id="UP000248557"/>
    </source>
</evidence>
<organism evidence="2 3">
    <name type="scientific">Methanosphaera stadtmanae</name>
    <dbReference type="NCBI Taxonomy" id="2317"/>
    <lineage>
        <taxon>Archaea</taxon>
        <taxon>Methanobacteriati</taxon>
        <taxon>Methanobacteriota</taxon>
        <taxon>Methanomada group</taxon>
        <taxon>Methanobacteria</taxon>
        <taxon>Methanobacteriales</taxon>
        <taxon>Methanobacteriaceae</taxon>
        <taxon>Methanosphaera</taxon>
    </lineage>
</organism>